<feature type="repeat" description="Lumazine-binding" evidence="11">
    <location>
        <begin position="1"/>
        <end position="96"/>
    </location>
</feature>
<dbReference type="PANTHER" id="PTHR21098:SF0">
    <property type="entry name" value="RIBOFLAVIN SYNTHASE"/>
    <property type="match status" value="1"/>
</dbReference>
<feature type="repeat" description="Lumazine-binding" evidence="11">
    <location>
        <begin position="97"/>
        <end position="194"/>
    </location>
</feature>
<dbReference type="STRING" id="717605.Theco_1903"/>
<dbReference type="FunFam" id="2.40.30.20:FF:000004">
    <property type="entry name" value="Riboflavin synthase, alpha subunit"/>
    <property type="match status" value="1"/>
</dbReference>
<dbReference type="eggNOG" id="COG0307">
    <property type="taxonomic scope" value="Bacteria"/>
</dbReference>
<evidence type="ECO:0000256" key="2">
    <source>
        <dbReference type="ARBA" id="ARBA00002803"/>
    </source>
</evidence>
<comment type="catalytic activity">
    <reaction evidence="1">
        <text>2 6,7-dimethyl-8-(1-D-ribityl)lumazine + H(+) = 5-amino-6-(D-ribitylamino)uracil + riboflavin</text>
        <dbReference type="Rhea" id="RHEA:20772"/>
        <dbReference type="ChEBI" id="CHEBI:15378"/>
        <dbReference type="ChEBI" id="CHEBI:15934"/>
        <dbReference type="ChEBI" id="CHEBI:57986"/>
        <dbReference type="ChEBI" id="CHEBI:58201"/>
        <dbReference type="EC" id="2.5.1.9"/>
    </reaction>
</comment>
<reference evidence="14" key="1">
    <citation type="submission" date="2012-01" db="EMBL/GenBank/DDBJ databases">
        <title>Complete sequence of chromosome of Thermobacillus composti KWC4.</title>
        <authorList>
            <person name="Lucas S."/>
            <person name="Han J."/>
            <person name="Lapidus A."/>
            <person name="Cheng J.-F."/>
            <person name="Goodwin L."/>
            <person name="Pitluck S."/>
            <person name="Peters L."/>
            <person name="Ovchinnikova G."/>
            <person name="Teshima H."/>
            <person name="Detter J.C."/>
            <person name="Han C."/>
            <person name="Tapia R."/>
            <person name="Land M."/>
            <person name="Hauser L."/>
            <person name="Kyrpides N."/>
            <person name="Ivanova N."/>
            <person name="Pagani I."/>
            <person name="Anderson I."/>
            <person name="Woyke T."/>
        </authorList>
    </citation>
    <scope>NUCLEOTIDE SEQUENCE [LARGE SCALE GENOMIC DNA]</scope>
    <source>
        <strain evidence="14">DSM 18247 / JCM 13945 / KWC4</strain>
    </source>
</reference>
<dbReference type="PROSITE" id="PS51177">
    <property type="entry name" value="LUMAZINE_BIND"/>
    <property type="match status" value="2"/>
</dbReference>
<dbReference type="PANTHER" id="PTHR21098">
    <property type="entry name" value="RIBOFLAVIN SYNTHASE ALPHA CHAIN"/>
    <property type="match status" value="1"/>
</dbReference>
<dbReference type="InterPro" id="IPR001783">
    <property type="entry name" value="Lumazine-bd"/>
</dbReference>
<comment type="function">
    <text evidence="2">Catalyzes the dismutation of two molecules of 6,7-dimethyl-8-ribityllumazine, resulting in the formation of riboflavin and 5-amino-6-(D-ribitylamino)uracil.</text>
</comment>
<dbReference type="HOGENOM" id="CLU_034388_2_0_9"/>
<sequence length="222" mass="23593">MFTGLVEEVGRLVRAVKKGESMELTIEADRVLEGTKIGDSIAVSGVCLTVTSMGGGVFTADVTPQTYRHTTLGSLKPGSPVNLERAMPADGRFGGHIVQGHADGTGVIVSREDEGNAVWFGFRPDDPGLMRYIVPRGSVAVDGISLTVARVDGGSFNVSIIPHTLAMTALRYKRPGDRVNLECDILGKYVEHLLGFARKPGERPEGGGSGLTEALLRENGFI</sequence>
<keyword evidence="9" id="KW-0677">Repeat</keyword>
<name>L0ECM6_THECK</name>
<dbReference type="OrthoDB" id="9788537at2"/>
<keyword evidence="8" id="KW-0808">Transferase</keyword>
<evidence type="ECO:0000256" key="6">
    <source>
        <dbReference type="ARBA" id="ARBA00013950"/>
    </source>
</evidence>
<dbReference type="KEGG" id="tco:Theco_1903"/>
<gene>
    <name evidence="13" type="ordered locus">Theco_1903</name>
</gene>
<dbReference type="FunFam" id="2.40.30.20:FF:000003">
    <property type="entry name" value="Riboflavin synthase, alpha subunit"/>
    <property type="match status" value="1"/>
</dbReference>
<dbReference type="NCBIfam" id="TIGR00187">
    <property type="entry name" value="ribE"/>
    <property type="match status" value="1"/>
</dbReference>
<comment type="subunit">
    <text evidence="4">Homotrimer.</text>
</comment>
<dbReference type="Pfam" id="PF00677">
    <property type="entry name" value="Lum_binding"/>
    <property type="match status" value="2"/>
</dbReference>
<dbReference type="Gene3D" id="2.40.30.20">
    <property type="match status" value="2"/>
</dbReference>
<dbReference type="CDD" id="cd00402">
    <property type="entry name" value="Riboflavin_synthase_like"/>
    <property type="match status" value="1"/>
</dbReference>
<dbReference type="EMBL" id="CP003255">
    <property type="protein sequence ID" value="AGA58033.1"/>
    <property type="molecule type" value="Genomic_DNA"/>
</dbReference>
<feature type="domain" description="Lumazine-binding" evidence="12">
    <location>
        <begin position="97"/>
        <end position="194"/>
    </location>
</feature>
<evidence type="ECO:0000259" key="12">
    <source>
        <dbReference type="PROSITE" id="PS51177"/>
    </source>
</evidence>
<dbReference type="GO" id="GO:0004746">
    <property type="term" value="F:riboflavin synthase activity"/>
    <property type="evidence" value="ECO:0007669"/>
    <property type="project" value="UniProtKB-UniRule"/>
</dbReference>
<dbReference type="RefSeq" id="WP_015254784.1">
    <property type="nucleotide sequence ID" value="NC_019897.1"/>
</dbReference>
<organism evidence="13 14">
    <name type="scientific">Thermobacillus composti (strain DSM 18247 / JCM 13945 / KWC4)</name>
    <dbReference type="NCBI Taxonomy" id="717605"/>
    <lineage>
        <taxon>Bacteria</taxon>
        <taxon>Bacillati</taxon>
        <taxon>Bacillota</taxon>
        <taxon>Bacilli</taxon>
        <taxon>Bacillales</taxon>
        <taxon>Paenibacillaceae</taxon>
        <taxon>Thermobacillus</taxon>
    </lineage>
</organism>
<comment type="pathway">
    <text evidence="3">Cofactor biosynthesis; riboflavin biosynthesis; riboflavin from 2-hydroxy-3-oxobutyl phosphate and 5-amino-6-(D-ribitylamino)uracil: step 2/2.</text>
</comment>
<evidence type="ECO:0000256" key="10">
    <source>
        <dbReference type="NCBIfam" id="TIGR00187"/>
    </source>
</evidence>
<evidence type="ECO:0000313" key="14">
    <source>
        <dbReference type="Proteomes" id="UP000010795"/>
    </source>
</evidence>
<evidence type="ECO:0000256" key="8">
    <source>
        <dbReference type="ARBA" id="ARBA00022679"/>
    </source>
</evidence>
<dbReference type="InterPro" id="IPR017938">
    <property type="entry name" value="Riboflavin_synthase-like_b-brl"/>
</dbReference>
<dbReference type="PIRSF" id="PIRSF000498">
    <property type="entry name" value="Riboflavin_syn_A"/>
    <property type="match status" value="1"/>
</dbReference>
<accession>L0ECM6</accession>
<evidence type="ECO:0000256" key="3">
    <source>
        <dbReference type="ARBA" id="ARBA00004887"/>
    </source>
</evidence>
<dbReference type="InterPro" id="IPR026017">
    <property type="entry name" value="Lumazine-bd_dom"/>
</dbReference>
<protein>
    <recommendedName>
        <fullName evidence="6 10">Riboflavin synthase</fullName>
        <ecNumber evidence="5 10">2.5.1.9</ecNumber>
    </recommendedName>
</protein>
<dbReference type="GO" id="GO:0009231">
    <property type="term" value="P:riboflavin biosynthetic process"/>
    <property type="evidence" value="ECO:0007669"/>
    <property type="project" value="UniProtKB-KW"/>
</dbReference>
<keyword evidence="14" id="KW-1185">Reference proteome</keyword>
<dbReference type="SUPFAM" id="SSF63380">
    <property type="entry name" value="Riboflavin synthase domain-like"/>
    <property type="match status" value="2"/>
</dbReference>
<evidence type="ECO:0000313" key="13">
    <source>
        <dbReference type="EMBL" id="AGA58033.1"/>
    </source>
</evidence>
<evidence type="ECO:0000256" key="11">
    <source>
        <dbReference type="PROSITE-ProRule" id="PRU00524"/>
    </source>
</evidence>
<evidence type="ECO:0000256" key="7">
    <source>
        <dbReference type="ARBA" id="ARBA00022619"/>
    </source>
</evidence>
<dbReference type="EC" id="2.5.1.9" evidence="5 10"/>
<keyword evidence="7" id="KW-0686">Riboflavin biosynthesis</keyword>
<dbReference type="AlphaFoldDB" id="L0ECM6"/>
<evidence type="ECO:0000256" key="5">
    <source>
        <dbReference type="ARBA" id="ARBA00012827"/>
    </source>
</evidence>
<dbReference type="InterPro" id="IPR023366">
    <property type="entry name" value="ATP_synth_asu-like_sf"/>
</dbReference>
<feature type="domain" description="Lumazine-binding" evidence="12">
    <location>
        <begin position="1"/>
        <end position="96"/>
    </location>
</feature>
<dbReference type="Proteomes" id="UP000010795">
    <property type="component" value="Chromosome"/>
</dbReference>
<evidence type="ECO:0000256" key="9">
    <source>
        <dbReference type="ARBA" id="ARBA00022737"/>
    </source>
</evidence>
<evidence type="ECO:0000256" key="1">
    <source>
        <dbReference type="ARBA" id="ARBA00000968"/>
    </source>
</evidence>
<proteinExistence type="predicted"/>
<dbReference type="NCBIfam" id="NF006767">
    <property type="entry name" value="PRK09289.1"/>
    <property type="match status" value="1"/>
</dbReference>
<evidence type="ECO:0000256" key="4">
    <source>
        <dbReference type="ARBA" id="ARBA00011233"/>
    </source>
</evidence>